<dbReference type="Pfam" id="PF01409">
    <property type="entry name" value="tRNA-synt_2d"/>
    <property type="match status" value="1"/>
</dbReference>
<accession>A0ABN2TW81</accession>
<dbReference type="PANTHER" id="PTHR11538:SF41">
    <property type="entry name" value="PHENYLALANINE--TRNA LIGASE, MITOCHONDRIAL"/>
    <property type="match status" value="1"/>
</dbReference>
<comment type="cofactor">
    <cofactor evidence="13">
        <name>Mg(2+)</name>
        <dbReference type="ChEBI" id="CHEBI:18420"/>
    </cofactor>
    <text evidence="13">Binds 2 magnesium ions per tetramer.</text>
</comment>
<feature type="domain" description="Aminoacyl-transfer RNA synthetases class-II family profile" evidence="15">
    <location>
        <begin position="158"/>
        <end position="370"/>
    </location>
</feature>
<evidence type="ECO:0000256" key="11">
    <source>
        <dbReference type="ARBA" id="ARBA00023146"/>
    </source>
</evidence>
<keyword evidence="10 13" id="KW-0648">Protein biosynthesis</keyword>
<keyword evidence="5 13" id="KW-0436">Ligase</keyword>
<dbReference type="NCBIfam" id="TIGR00468">
    <property type="entry name" value="pheS"/>
    <property type="match status" value="1"/>
</dbReference>
<evidence type="ECO:0000256" key="3">
    <source>
        <dbReference type="ARBA" id="ARBA00011209"/>
    </source>
</evidence>
<organism evidence="16 17">
    <name type="scientific">Terrabacter terrae</name>
    <dbReference type="NCBI Taxonomy" id="318434"/>
    <lineage>
        <taxon>Bacteria</taxon>
        <taxon>Bacillati</taxon>
        <taxon>Actinomycetota</taxon>
        <taxon>Actinomycetes</taxon>
        <taxon>Micrococcales</taxon>
        <taxon>Intrasporangiaceae</taxon>
        <taxon>Terrabacter</taxon>
    </lineage>
</organism>
<feature type="compositionally biased region" description="Polar residues" evidence="14">
    <location>
        <begin position="21"/>
        <end position="37"/>
    </location>
</feature>
<feature type="binding site" evidence="13">
    <location>
        <position position="302"/>
    </location>
    <ligand>
        <name>Mg(2+)</name>
        <dbReference type="ChEBI" id="CHEBI:18420"/>
        <note>shared with beta subunit</note>
    </ligand>
</feature>
<evidence type="ECO:0000259" key="15">
    <source>
        <dbReference type="PROSITE" id="PS50862"/>
    </source>
</evidence>
<reference evidence="16 17" key="1">
    <citation type="journal article" date="2019" name="Int. J. Syst. Evol. Microbiol.">
        <title>The Global Catalogue of Microorganisms (GCM) 10K type strain sequencing project: providing services to taxonomists for standard genome sequencing and annotation.</title>
        <authorList>
            <consortium name="The Broad Institute Genomics Platform"/>
            <consortium name="The Broad Institute Genome Sequencing Center for Infectious Disease"/>
            <person name="Wu L."/>
            <person name="Ma J."/>
        </authorList>
    </citation>
    <scope>NUCLEOTIDE SEQUENCE [LARGE SCALE GENOMIC DNA]</scope>
    <source>
        <strain evidence="16 17">JCM 14283</strain>
    </source>
</reference>
<evidence type="ECO:0000256" key="5">
    <source>
        <dbReference type="ARBA" id="ARBA00022598"/>
    </source>
</evidence>
<keyword evidence="4 13" id="KW-0963">Cytoplasm</keyword>
<dbReference type="CDD" id="cd00496">
    <property type="entry name" value="PheRS_alpha_core"/>
    <property type="match status" value="1"/>
</dbReference>
<keyword evidence="17" id="KW-1185">Reference proteome</keyword>
<dbReference type="SUPFAM" id="SSF46589">
    <property type="entry name" value="tRNA-binding arm"/>
    <property type="match status" value="1"/>
</dbReference>
<evidence type="ECO:0000313" key="16">
    <source>
        <dbReference type="EMBL" id="GAA2023533.1"/>
    </source>
</evidence>
<keyword evidence="7 13" id="KW-0547">Nucleotide-binding</keyword>
<comment type="similarity">
    <text evidence="2 13">Belongs to the class-II aminoacyl-tRNA synthetase family. Phe-tRNA synthetase alpha subunit type 1 subfamily.</text>
</comment>
<dbReference type="HAMAP" id="MF_00281">
    <property type="entry name" value="Phe_tRNA_synth_alpha1"/>
    <property type="match status" value="1"/>
</dbReference>
<dbReference type="PROSITE" id="PS50862">
    <property type="entry name" value="AA_TRNA_LIGASE_II"/>
    <property type="match status" value="1"/>
</dbReference>
<evidence type="ECO:0000256" key="1">
    <source>
        <dbReference type="ARBA" id="ARBA00004496"/>
    </source>
</evidence>
<sequence length="395" mass="42752">MTQTQSPGVTGADERPPPVNPSESSERTPMSGPNTNYDPVEVSALDPANVDAAVQQALSAIAEAASLDDLKAARIAHQGEKSPLALANREIGALPPSAKAEAGKRVGQARGRVGQALAARQAELEAERDERILVEERVDVTLPALRRQPGARHPIELVAQRLADAFVGMGWEVAEGPELESEWLNFDALNLGPDHPARQMQDTFFLDPVDSGLVLRTQTSPVQIRTMLEKEPPIYVVAPGKVFRTDDLDATHTPVFHQIECLAIDKGLTMAHLRGALDAFVRIMFGEGTRTRVRASYFPFTEPSMETDFVCFACHGDSAPGECRTCGGSGWIELGGSGMVNRKVLRACGIDPDVYSGFAFGLGIERALMLRHGVQGMHDMVEGDVRFSQQFGMEV</sequence>
<dbReference type="EMBL" id="BAAANB010000003">
    <property type="protein sequence ID" value="GAA2023533.1"/>
    <property type="molecule type" value="Genomic_DNA"/>
</dbReference>
<gene>
    <name evidence="13 16" type="primary">pheS</name>
    <name evidence="16" type="ORF">GCM10009740_11040</name>
</gene>
<dbReference type="SUPFAM" id="SSF55681">
    <property type="entry name" value="Class II aaRS and biotin synthetases"/>
    <property type="match status" value="1"/>
</dbReference>
<evidence type="ECO:0000256" key="6">
    <source>
        <dbReference type="ARBA" id="ARBA00022723"/>
    </source>
</evidence>
<comment type="subunit">
    <text evidence="3 13">Tetramer of two alpha and two beta subunits.</text>
</comment>
<evidence type="ECO:0000256" key="7">
    <source>
        <dbReference type="ARBA" id="ARBA00022741"/>
    </source>
</evidence>
<dbReference type="InterPro" id="IPR006195">
    <property type="entry name" value="aa-tRNA-synth_II"/>
</dbReference>
<dbReference type="InterPro" id="IPR010978">
    <property type="entry name" value="tRNA-bd_arm"/>
</dbReference>
<dbReference type="PANTHER" id="PTHR11538">
    <property type="entry name" value="PHENYLALANYL-TRNA SYNTHETASE"/>
    <property type="match status" value="1"/>
</dbReference>
<dbReference type="Gene3D" id="3.30.930.10">
    <property type="entry name" value="Bira Bifunctional Protein, Domain 2"/>
    <property type="match status" value="1"/>
</dbReference>
<evidence type="ECO:0000313" key="17">
    <source>
        <dbReference type="Proteomes" id="UP001501285"/>
    </source>
</evidence>
<keyword evidence="11 13" id="KW-0030">Aminoacyl-tRNA synthetase</keyword>
<evidence type="ECO:0000256" key="13">
    <source>
        <dbReference type="HAMAP-Rule" id="MF_00281"/>
    </source>
</evidence>
<dbReference type="Proteomes" id="UP001501285">
    <property type="component" value="Unassembled WGS sequence"/>
</dbReference>
<dbReference type="GO" id="GO:0016874">
    <property type="term" value="F:ligase activity"/>
    <property type="evidence" value="ECO:0007669"/>
    <property type="project" value="UniProtKB-KW"/>
</dbReference>
<feature type="region of interest" description="Disordered" evidence="14">
    <location>
        <begin position="1"/>
        <end position="43"/>
    </location>
</feature>
<dbReference type="InterPro" id="IPR004188">
    <property type="entry name" value="Phe-tRNA_ligase_II_N"/>
</dbReference>
<dbReference type="InterPro" id="IPR004529">
    <property type="entry name" value="Phe-tRNA-synth_IIc_asu"/>
</dbReference>
<evidence type="ECO:0000256" key="10">
    <source>
        <dbReference type="ARBA" id="ARBA00022917"/>
    </source>
</evidence>
<comment type="subcellular location">
    <subcellularLocation>
        <location evidence="1 13">Cytoplasm</location>
    </subcellularLocation>
</comment>
<keyword evidence="9 13" id="KW-0460">Magnesium</keyword>
<evidence type="ECO:0000256" key="12">
    <source>
        <dbReference type="ARBA" id="ARBA00049255"/>
    </source>
</evidence>
<comment type="catalytic activity">
    <reaction evidence="12 13">
        <text>tRNA(Phe) + L-phenylalanine + ATP = L-phenylalanyl-tRNA(Phe) + AMP + diphosphate + H(+)</text>
        <dbReference type="Rhea" id="RHEA:19413"/>
        <dbReference type="Rhea" id="RHEA-COMP:9668"/>
        <dbReference type="Rhea" id="RHEA-COMP:9699"/>
        <dbReference type="ChEBI" id="CHEBI:15378"/>
        <dbReference type="ChEBI" id="CHEBI:30616"/>
        <dbReference type="ChEBI" id="CHEBI:33019"/>
        <dbReference type="ChEBI" id="CHEBI:58095"/>
        <dbReference type="ChEBI" id="CHEBI:78442"/>
        <dbReference type="ChEBI" id="CHEBI:78531"/>
        <dbReference type="ChEBI" id="CHEBI:456215"/>
        <dbReference type="EC" id="6.1.1.20"/>
    </reaction>
</comment>
<dbReference type="InterPro" id="IPR045864">
    <property type="entry name" value="aa-tRNA-synth_II/BPL/LPL"/>
</dbReference>
<evidence type="ECO:0000256" key="9">
    <source>
        <dbReference type="ARBA" id="ARBA00022842"/>
    </source>
</evidence>
<name>A0ABN2TW81_9MICO</name>
<dbReference type="InterPro" id="IPR002319">
    <property type="entry name" value="Phenylalanyl-tRNA_Synthase"/>
</dbReference>
<keyword evidence="8 13" id="KW-0067">ATP-binding</keyword>
<dbReference type="EC" id="6.1.1.20" evidence="13"/>
<evidence type="ECO:0000256" key="2">
    <source>
        <dbReference type="ARBA" id="ARBA00010207"/>
    </source>
</evidence>
<evidence type="ECO:0000256" key="14">
    <source>
        <dbReference type="SAM" id="MobiDB-lite"/>
    </source>
</evidence>
<evidence type="ECO:0000256" key="8">
    <source>
        <dbReference type="ARBA" id="ARBA00022840"/>
    </source>
</evidence>
<comment type="caution">
    <text evidence="16">The sequence shown here is derived from an EMBL/GenBank/DDBJ whole genome shotgun (WGS) entry which is preliminary data.</text>
</comment>
<keyword evidence="6 13" id="KW-0479">Metal-binding</keyword>
<dbReference type="Pfam" id="PF02912">
    <property type="entry name" value="Phe_tRNA-synt_N"/>
    <property type="match status" value="1"/>
</dbReference>
<proteinExistence type="inferred from homology"/>
<evidence type="ECO:0000256" key="4">
    <source>
        <dbReference type="ARBA" id="ARBA00022490"/>
    </source>
</evidence>
<dbReference type="InterPro" id="IPR022911">
    <property type="entry name" value="Phe_tRNA_ligase_alpha1_bac"/>
</dbReference>
<protein>
    <recommendedName>
        <fullName evidence="13">Phenylalanine--tRNA ligase alpha subunit</fullName>
        <ecNumber evidence="13">6.1.1.20</ecNumber>
    </recommendedName>
    <alternativeName>
        <fullName evidence="13">Phenylalanyl-tRNA synthetase alpha subunit</fullName>
        <shortName evidence="13">PheRS</shortName>
    </alternativeName>
</protein>